<proteinExistence type="predicted"/>
<evidence type="ECO:0000256" key="2">
    <source>
        <dbReference type="ARBA" id="ARBA00022679"/>
    </source>
</evidence>
<dbReference type="GO" id="GO:0008713">
    <property type="term" value="F:ADP-heptose-lipopolysaccharide heptosyltransferase activity"/>
    <property type="evidence" value="ECO:0007669"/>
    <property type="project" value="TreeGrafter"/>
</dbReference>
<dbReference type="InterPro" id="IPR051199">
    <property type="entry name" value="LPS_LOS_Heptosyltrfase"/>
</dbReference>
<evidence type="ECO:0000313" key="3">
    <source>
        <dbReference type="EMBL" id="EAV46481.1"/>
    </source>
</evidence>
<keyword evidence="4" id="KW-1185">Reference proteome</keyword>
<dbReference type="GO" id="GO:0009244">
    <property type="term" value="P:lipopolysaccharide core region biosynthetic process"/>
    <property type="evidence" value="ECO:0007669"/>
    <property type="project" value="TreeGrafter"/>
</dbReference>
<protein>
    <submittedName>
        <fullName evidence="3">Heptosyltransferase family protein</fullName>
    </submittedName>
</protein>
<evidence type="ECO:0000313" key="4">
    <source>
        <dbReference type="Proteomes" id="UP000054262"/>
    </source>
</evidence>
<gene>
    <name evidence="3" type="ORF">MB2181_00370</name>
</gene>
<sequence length="370" mass="41741">MMDKLIPIKTINIYKGVDLSDRLEEFQSIDLTINKNIKKILIIKWGGMGDLVMASGIMEDIALAFPDSDIDLNTRPQWAPLFDNDERFFTVWGSNNNALSSFGHAFKWIKKVIGYKYDLIIDLQTNDRSRIYLALLKFFHTNCVHIIGNHAVAPYTIYPKSSIKINNPFQMMQRTINSIGIKTQTFRPNLRVGDNVRNNALQILKKNNLAAKAYCIFVCGSNVRGHLKRWGIKNFSELSLLIEQKYSLQVVLVGGLDDEKECMAISERNKTIINLCNKTSLSELNEIFNQASFIVANDTGPAHLASNTLTPMIVITGPTDPRRVKPLGDHIVAIQPEIECKNCYQKECNHHSCMIGLLPEEVLKCIGGIV</sequence>
<dbReference type="PANTHER" id="PTHR30160">
    <property type="entry name" value="TETRAACYLDISACCHARIDE 4'-KINASE-RELATED"/>
    <property type="match status" value="1"/>
</dbReference>
<organism evidence="3 4">
    <name type="scientific">Methylophilales bacterium HTCC2181</name>
    <dbReference type="NCBI Taxonomy" id="383631"/>
    <lineage>
        <taxon>Bacteria</taxon>
        <taxon>Pseudomonadati</taxon>
        <taxon>Pseudomonadota</taxon>
        <taxon>Betaproteobacteria</taxon>
        <taxon>Nitrosomonadales</taxon>
        <taxon>OM43 clade</taxon>
    </lineage>
</organism>
<dbReference type="InterPro" id="IPR002201">
    <property type="entry name" value="Glyco_trans_9"/>
</dbReference>
<dbReference type="Gene3D" id="3.40.50.2000">
    <property type="entry name" value="Glycogen Phosphorylase B"/>
    <property type="match status" value="2"/>
</dbReference>
<dbReference type="CDD" id="cd03789">
    <property type="entry name" value="GT9_LPS_heptosyltransferase"/>
    <property type="match status" value="1"/>
</dbReference>
<dbReference type="GO" id="GO:0005829">
    <property type="term" value="C:cytosol"/>
    <property type="evidence" value="ECO:0007669"/>
    <property type="project" value="TreeGrafter"/>
</dbReference>
<evidence type="ECO:0000256" key="1">
    <source>
        <dbReference type="ARBA" id="ARBA00022676"/>
    </source>
</evidence>
<name>A0P4M1_9PROT</name>
<accession>A0P4M1</accession>
<dbReference type="Proteomes" id="UP000054262">
    <property type="component" value="Unassembled WGS sequence"/>
</dbReference>
<keyword evidence="2 3" id="KW-0808">Transferase</keyword>
<dbReference type="Pfam" id="PF01075">
    <property type="entry name" value="Glyco_transf_9"/>
    <property type="match status" value="1"/>
</dbReference>
<keyword evidence="1" id="KW-0328">Glycosyltransferase</keyword>
<dbReference type="AlphaFoldDB" id="A0P4M1"/>
<dbReference type="OrthoDB" id="9797795at2"/>
<comment type="caution">
    <text evidence="3">The sequence shown here is derived from an EMBL/GenBank/DDBJ whole genome shotgun (WGS) entry which is preliminary data.</text>
</comment>
<dbReference type="SUPFAM" id="SSF53756">
    <property type="entry name" value="UDP-Glycosyltransferase/glycogen phosphorylase"/>
    <property type="match status" value="1"/>
</dbReference>
<reference evidence="3 4" key="1">
    <citation type="submission" date="2006-11" db="EMBL/GenBank/DDBJ databases">
        <authorList>
            <person name="Giovannoni S."/>
            <person name="Vergin K."/>
            <person name="Ferriera S."/>
            <person name="Johnson J."/>
            <person name="Kravitz S."/>
            <person name="Beeson K."/>
            <person name="Sutton G."/>
            <person name="Rogers Y.-H."/>
            <person name="Friedman R."/>
            <person name="Frazier M."/>
            <person name="Venter J.C."/>
        </authorList>
    </citation>
    <scope>NUCLEOTIDE SEQUENCE [LARGE SCALE GENOMIC DNA]</scope>
    <source>
        <strain evidence="3 4">HTCC2181</strain>
    </source>
</reference>
<dbReference type="EMBL" id="AAUX01000001">
    <property type="protein sequence ID" value="EAV46481.1"/>
    <property type="molecule type" value="Genomic_DNA"/>
</dbReference>